<keyword evidence="11 21" id="KW-1133">Transmembrane helix</keyword>
<comment type="cofactor">
    <cofactor evidence="18">
        <name>Mg(2+)</name>
        <dbReference type="ChEBI" id="CHEBI:18420"/>
    </cofactor>
    <cofactor evidence="18">
        <name>Mn(2+)</name>
        <dbReference type="ChEBI" id="CHEBI:29035"/>
    </cofactor>
    <text evidence="18">Binds 2 magnesium ions per subunit. Is also active with manganese (in vitro).</text>
</comment>
<feature type="transmembrane region" description="Helical" evidence="21">
    <location>
        <begin position="783"/>
        <end position="803"/>
    </location>
</feature>
<dbReference type="VEuPathDB" id="VectorBase:AALFPA_052287"/>
<dbReference type="CDD" id="cd07302">
    <property type="entry name" value="CHD"/>
    <property type="match status" value="2"/>
</dbReference>
<dbReference type="GO" id="GO:0004016">
    <property type="term" value="F:adenylate cyclase activity"/>
    <property type="evidence" value="ECO:0007669"/>
    <property type="project" value="UniProtKB-EC"/>
</dbReference>
<feature type="binding site" evidence="18">
    <location>
        <position position="323"/>
    </location>
    <ligand>
        <name>Mg(2+)</name>
        <dbReference type="ChEBI" id="CHEBI:18420"/>
        <label>2</label>
        <note>catalytic</note>
    </ligand>
</feature>
<dbReference type="GO" id="GO:0006171">
    <property type="term" value="P:cAMP biosynthetic process"/>
    <property type="evidence" value="ECO:0007669"/>
    <property type="project" value="UniProtKB-KW"/>
</dbReference>
<evidence type="ECO:0000256" key="21">
    <source>
        <dbReference type="SAM" id="Phobius"/>
    </source>
</evidence>
<evidence type="ECO:0000256" key="11">
    <source>
        <dbReference type="ARBA" id="ARBA00022989"/>
    </source>
</evidence>
<feature type="binding site" evidence="17">
    <location>
        <begin position="1192"/>
        <end position="1196"/>
    </location>
    <ligand>
        <name>ATP</name>
        <dbReference type="ChEBI" id="CHEBI:30616"/>
    </ligand>
</feature>
<dbReference type="PANTHER" id="PTHR45627">
    <property type="entry name" value="ADENYLATE CYCLASE TYPE 1"/>
    <property type="match status" value="1"/>
</dbReference>
<feature type="transmembrane region" description="Helical" evidence="21">
    <location>
        <begin position="809"/>
        <end position="828"/>
    </location>
</feature>
<feature type="binding site" evidence="17">
    <location>
        <position position="1232"/>
    </location>
    <ligand>
        <name>ATP</name>
        <dbReference type="ChEBI" id="CHEBI:30616"/>
    </ligand>
</feature>
<evidence type="ECO:0000313" key="23">
    <source>
        <dbReference type="EMBL" id="JAC13562.1"/>
    </source>
</evidence>
<evidence type="ECO:0000256" key="9">
    <source>
        <dbReference type="ARBA" id="ARBA00022840"/>
    </source>
</evidence>
<evidence type="ECO:0000256" key="18">
    <source>
        <dbReference type="PIRSR" id="PIRSR039050-51"/>
    </source>
</evidence>
<dbReference type="InterPro" id="IPR001054">
    <property type="entry name" value="A/G_cyclase"/>
</dbReference>
<evidence type="ECO:0000256" key="3">
    <source>
        <dbReference type="ARBA" id="ARBA00004141"/>
    </source>
</evidence>
<dbReference type="GO" id="GO:0007193">
    <property type="term" value="P:adenylate cyclase-inhibiting G protein-coupled receptor signaling pathway"/>
    <property type="evidence" value="ECO:0007669"/>
    <property type="project" value="TreeGrafter"/>
</dbReference>
<accession>A0A023EWT6</accession>
<evidence type="ECO:0000256" key="12">
    <source>
        <dbReference type="ARBA" id="ARBA00022998"/>
    </source>
</evidence>
<dbReference type="VEuPathDB" id="VectorBase:AALC636_011480"/>
<evidence type="ECO:0000256" key="2">
    <source>
        <dbReference type="ARBA" id="ARBA00001936"/>
    </source>
</evidence>
<feature type="binding site" evidence="18">
    <location>
        <position position="367"/>
    </location>
    <ligand>
        <name>Mg(2+)</name>
        <dbReference type="ChEBI" id="CHEBI:18420"/>
        <label>1</label>
        <note>catalytic</note>
    </ligand>
</feature>
<keyword evidence="13 16" id="KW-0472">Membrane</keyword>
<evidence type="ECO:0000256" key="20">
    <source>
        <dbReference type="SAM" id="MobiDB-lite"/>
    </source>
</evidence>
<feature type="transmembrane region" description="Helical" evidence="21">
    <location>
        <begin position="140"/>
        <end position="162"/>
    </location>
</feature>
<evidence type="ECO:0000256" key="6">
    <source>
        <dbReference type="ARBA" id="ARBA00022723"/>
    </source>
</evidence>
<dbReference type="SUPFAM" id="SSF55073">
    <property type="entry name" value="Nucleotide cyclase"/>
    <property type="match status" value="2"/>
</dbReference>
<keyword evidence="10 16" id="KW-0460">Magnesium</keyword>
<keyword evidence="12 16" id="KW-0115">cAMP biosynthesis</keyword>
<keyword evidence="14" id="KW-0325">Glycoprotein</keyword>
<dbReference type="EMBL" id="GAPW01000036">
    <property type="protein sequence ID" value="JAC13562.1"/>
    <property type="molecule type" value="mRNA"/>
</dbReference>
<comment type="function">
    <text evidence="16">Catalyzes the formation of the signaling molecule cAMP in response to G-protein signaling.</text>
</comment>
<feature type="binding site" evidence="17">
    <location>
        <begin position="1185"/>
        <end position="1187"/>
    </location>
    <ligand>
        <name>ATP</name>
        <dbReference type="ChEBI" id="CHEBI:30616"/>
    </ligand>
</feature>
<feature type="transmembrane region" description="Helical" evidence="21">
    <location>
        <begin position="115"/>
        <end position="134"/>
    </location>
</feature>
<organism evidence="23">
    <name type="scientific">Aedes albopictus</name>
    <name type="common">Asian tiger mosquito</name>
    <name type="synonym">Stegomyia albopicta</name>
    <dbReference type="NCBI Taxonomy" id="7160"/>
    <lineage>
        <taxon>Eukaryota</taxon>
        <taxon>Metazoa</taxon>
        <taxon>Ecdysozoa</taxon>
        <taxon>Arthropoda</taxon>
        <taxon>Hexapoda</taxon>
        <taxon>Insecta</taxon>
        <taxon>Pterygota</taxon>
        <taxon>Neoptera</taxon>
        <taxon>Endopterygota</taxon>
        <taxon>Diptera</taxon>
        <taxon>Nematocera</taxon>
        <taxon>Culicoidea</taxon>
        <taxon>Culicidae</taxon>
        <taxon>Culicinae</taxon>
        <taxon>Aedini</taxon>
        <taxon>Aedes</taxon>
        <taxon>Stegomyia</taxon>
    </lineage>
</organism>
<feature type="binding site" evidence="18">
    <location>
        <position position="324"/>
    </location>
    <ligand>
        <name>Mg(2+)</name>
        <dbReference type="ChEBI" id="CHEBI:18420"/>
        <label>2</label>
        <note>catalytic</note>
    </ligand>
</feature>
<dbReference type="FunFam" id="3.30.70.1230:FF:000029">
    <property type="entry name" value="Adenylate cyclase type 2"/>
    <property type="match status" value="1"/>
</dbReference>
<dbReference type="Gene3D" id="3.30.70.1230">
    <property type="entry name" value="Nucleotide cyclase"/>
    <property type="match status" value="2"/>
</dbReference>
<dbReference type="FunFam" id="3.30.70.1230:FF:000003">
    <property type="entry name" value="Adenylate cyclase"/>
    <property type="match status" value="1"/>
</dbReference>
<feature type="transmembrane region" description="Helical" evidence="21">
    <location>
        <begin position="169"/>
        <end position="200"/>
    </location>
</feature>
<dbReference type="GO" id="GO:0007189">
    <property type="term" value="P:adenylate cyclase-activating G protein-coupled receptor signaling pathway"/>
    <property type="evidence" value="ECO:0007669"/>
    <property type="project" value="TreeGrafter"/>
</dbReference>
<keyword evidence="7" id="KW-0677">Repeat</keyword>
<feature type="transmembrane region" description="Helical" evidence="21">
    <location>
        <begin position="931"/>
        <end position="951"/>
    </location>
</feature>
<dbReference type="Pfam" id="PF16214">
    <property type="entry name" value="AC_N"/>
    <property type="match status" value="1"/>
</dbReference>
<feature type="transmembrane region" description="Helical" evidence="21">
    <location>
        <begin position="963"/>
        <end position="981"/>
    </location>
</feature>
<feature type="transmembrane region" description="Helical" evidence="21">
    <location>
        <begin position="856"/>
        <end position="877"/>
    </location>
</feature>
<dbReference type="GO" id="GO:0005886">
    <property type="term" value="C:plasma membrane"/>
    <property type="evidence" value="ECO:0007669"/>
    <property type="project" value="InterPro"/>
</dbReference>
<reference evidence="23" key="1">
    <citation type="journal article" date="2014" name="PLoS Negl. Trop. Dis.">
        <title>Identification and characterization of seminal fluid proteins in the Asian tiger mosquito, Aedes albopictus.</title>
        <authorList>
            <person name="Boes K.E."/>
            <person name="Ribeiro J.M."/>
            <person name="Wong A."/>
            <person name="Harrington L.C."/>
            <person name="Wolfner M.F."/>
            <person name="Sirot L.K."/>
        </authorList>
    </citation>
    <scope>NUCLEOTIDE SEQUENCE</scope>
    <source>
        <tissue evidence="23">Reproductive organs</tissue>
    </source>
</reference>
<feature type="domain" description="Guanylate cyclase" evidence="22">
    <location>
        <begin position="1048"/>
        <end position="1198"/>
    </location>
</feature>
<feature type="binding site" evidence="17">
    <location>
        <begin position="323"/>
        <end position="328"/>
    </location>
    <ligand>
        <name>ATP</name>
        <dbReference type="ChEBI" id="CHEBI:30616"/>
    </ligand>
</feature>
<feature type="binding site" evidence="18">
    <location>
        <position position="323"/>
    </location>
    <ligand>
        <name>Mg(2+)</name>
        <dbReference type="ChEBI" id="CHEBI:18420"/>
        <label>1</label>
        <note>catalytic</note>
    </ligand>
</feature>
<feature type="transmembrane region" description="Helical" evidence="21">
    <location>
        <begin position="84"/>
        <end position="103"/>
    </location>
</feature>
<evidence type="ECO:0000256" key="1">
    <source>
        <dbReference type="ARBA" id="ARBA00001593"/>
    </source>
</evidence>
<keyword evidence="9 16" id="KW-0067">ATP-binding</keyword>
<proteinExistence type="evidence at transcript level"/>
<dbReference type="PANTHER" id="PTHR45627:SF12">
    <property type="entry name" value="ADENYLATE CYCLASE TYPE 2"/>
    <property type="match status" value="1"/>
</dbReference>
<evidence type="ECO:0000256" key="16">
    <source>
        <dbReference type="PIRNR" id="PIRNR039050"/>
    </source>
</evidence>
<evidence type="ECO:0000256" key="13">
    <source>
        <dbReference type="ARBA" id="ARBA00023136"/>
    </source>
</evidence>
<dbReference type="PROSITE" id="PS00452">
    <property type="entry name" value="GUANYLATE_CYCLASE_1"/>
    <property type="match status" value="2"/>
</dbReference>
<dbReference type="Pfam" id="PF00211">
    <property type="entry name" value="Guanylate_cyc"/>
    <property type="match status" value="2"/>
</dbReference>
<dbReference type="InterPro" id="IPR018297">
    <property type="entry name" value="A/G_cyclase_CS"/>
</dbReference>
<comment type="catalytic activity">
    <reaction evidence="1 16">
        <text>ATP = 3',5'-cyclic AMP + diphosphate</text>
        <dbReference type="Rhea" id="RHEA:15389"/>
        <dbReference type="ChEBI" id="CHEBI:30616"/>
        <dbReference type="ChEBI" id="CHEBI:33019"/>
        <dbReference type="ChEBI" id="CHEBI:58165"/>
        <dbReference type="EC" id="4.6.1.1"/>
    </reaction>
</comment>
<feature type="region of interest" description="Disordered" evidence="20">
    <location>
        <begin position="492"/>
        <end position="596"/>
    </location>
</feature>
<feature type="binding site" evidence="17">
    <location>
        <begin position="365"/>
        <end position="367"/>
    </location>
    <ligand>
        <name>ATP</name>
        <dbReference type="ChEBI" id="CHEBI:30616"/>
    </ligand>
</feature>
<feature type="domain" description="Guanylate cyclase" evidence="22">
    <location>
        <begin position="318"/>
        <end position="445"/>
    </location>
</feature>
<keyword evidence="6 16" id="KW-0479">Metal-binding</keyword>
<dbReference type="AlphaFoldDB" id="A0A023EWT6"/>
<comment type="subcellular location">
    <subcellularLocation>
        <location evidence="3">Membrane</location>
        <topology evidence="3">Multi-pass membrane protein</topology>
    </subcellularLocation>
</comment>
<sequence length="1250" mass="138033">MNLVIVTQIRVQTPSEFCEYNSSADWIQASNKACSTSRKNSTMETVTFRKARSNAQRIQDGIDSENSHLDDLYTRYRQRLRKSLFISGLGISILSCLVSIILCKLREEIVADLTMLAGASVVLCVILVALHFPMVMNSPLAALSFAMLTTGTIGAIAIAVGAQLAPLPLFALILGVHTMLPISWPVSVVLAVILCLVHIGCRLWSGVHDLPAYFFPQLVAEMIFLASASISGLYYRIMSDAAHIDAVDGTRIGIEQRVRLECEREQQEQLLLSVIPAYIAAEVKRSIMLKMADACQTAGGQSQTRFHEMHVQRHNNVSILYADIVNFTPLSEQLTASDLVKTLNELFGRFDQIAQENQCLRIKILGDCYYCVSGLPVSRPQHAANCVNMGLQMIEAIRFVREATGFNVDMRIGIHTGNVLCGVLGLRKWQFDVWSDDVTLANHMESGGVAGRVHITKATLDYLGDRFEVEPGGGAGRESYLADHKIETYLIVPPKKPSTIEPPKRSPSSNTHTPSPTATTATIQITEPDLLDSASLGEPPKTPKTPRTPKTPEDLRRSHASLASSVIPEEQERLLPRQSSVPLSPLPPPSPLPLIKQTSITITTETINEETTENGDDGEQDHCKKACLTLPVEPITTNGHLPERVGSRKLSVQGLMAFAERRKSSSSIFGDMRKMSINNIECLRSPMVATPGPLMRNRPSSKMTKYVECWGADKPFANITDSKMAKNIGLASIAMIESNLLPEDGHCGECKCWGPPKELQPVTMWYRNDSREAMYRTQPDCSFRFDLICTFILFLSIGLIQVVVFKSNVVVIGSLSATTVALGLFLYLSNHQTSDLSSPGSNGPGQVIAANRSLRIAIFIISTTLIAACAIFSVINFDDLVIANVLLVNNGTESVTYDVQFAPLAPVYLYMCAISLAAVSAFLKSGFIIKLLLMLLFIGVQCSLLWQSSLFETYQILNNSWPLAFQGGLFLLLIASVLHTLDRQGEYVSRTDFLWKAKLKVEQEEVETMRGINKILLENILPAHVAQHFLKKERAVQELYHESYSSVAVMFASIPNYKEFYDETDVNKQGLECLRLLNEIICDFDKLLLKPKFSGIEKIKTIGSTYMVASGLRPGKEEGATKNNELDEKRTEEHNVVVLVDFAIALMTTLDQINRESFQRFRLRIGVNHGPVIAGVIGAQKPQYDIWSNTVNVASRMDSCGVMGRVQASENTAKVLMAAGYSCECRGPIPVKGKGILTTYFVKTPFDEKI</sequence>
<dbReference type="VEuPathDB" id="VectorBase:AALF000016"/>
<evidence type="ECO:0000256" key="19">
    <source>
        <dbReference type="RuleBase" id="RU000405"/>
    </source>
</evidence>
<evidence type="ECO:0000256" key="7">
    <source>
        <dbReference type="ARBA" id="ARBA00022737"/>
    </source>
</evidence>
<dbReference type="EC" id="4.6.1.1" evidence="4 16"/>
<dbReference type="InterPro" id="IPR032628">
    <property type="entry name" value="AC_N"/>
</dbReference>
<keyword evidence="15 16" id="KW-0456">Lyase</keyword>
<feature type="binding site" evidence="17">
    <location>
        <position position="1100"/>
    </location>
    <ligand>
        <name>ATP</name>
        <dbReference type="ChEBI" id="CHEBI:30616"/>
    </ligand>
</feature>
<name>A0A023EWT6_AEDAL</name>
<evidence type="ECO:0000256" key="8">
    <source>
        <dbReference type="ARBA" id="ARBA00022741"/>
    </source>
</evidence>
<protein>
    <recommendedName>
        <fullName evidence="4 16">adenylate cyclase</fullName>
        <ecNumber evidence="4 16">4.6.1.1</ecNumber>
    </recommendedName>
</protein>
<keyword evidence="5 21" id="KW-0812">Transmembrane</keyword>
<dbReference type="PIRSF" id="PIRSF039050">
    <property type="entry name" value="Ade_cyc"/>
    <property type="match status" value="1"/>
</dbReference>
<evidence type="ECO:0000256" key="10">
    <source>
        <dbReference type="ARBA" id="ARBA00022842"/>
    </source>
</evidence>
<feature type="transmembrane region" description="Helical" evidence="21">
    <location>
        <begin position="907"/>
        <end position="924"/>
    </location>
</feature>
<evidence type="ECO:0000256" key="14">
    <source>
        <dbReference type="ARBA" id="ARBA00023180"/>
    </source>
</evidence>
<keyword evidence="8 16" id="KW-0547">Nucleotide-binding</keyword>
<dbReference type="PROSITE" id="PS50125">
    <property type="entry name" value="GUANYLATE_CYCLASE_2"/>
    <property type="match status" value="2"/>
</dbReference>
<dbReference type="SMART" id="SM00044">
    <property type="entry name" value="CYCc"/>
    <property type="match status" value="2"/>
</dbReference>
<dbReference type="InterPro" id="IPR029787">
    <property type="entry name" value="Nucleotide_cyclase"/>
</dbReference>
<dbReference type="GO" id="GO:0005524">
    <property type="term" value="F:ATP binding"/>
    <property type="evidence" value="ECO:0007669"/>
    <property type="project" value="UniProtKB-UniRule"/>
</dbReference>
<dbReference type="InterPro" id="IPR030672">
    <property type="entry name" value="Adcy"/>
</dbReference>
<evidence type="ECO:0000256" key="15">
    <source>
        <dbReference type="ARBA" id="ARBA00023239"/>
    </source>
</evidence>
<evidence type="ECO:0000256" key="4">
    <source>
        <dbReference type="ARBA" id="ARBA00012201"/>
    </source>
</evidence>
<comment type="cofactor">
    <cofactor evidence="2">
        <name>Mn(2+)</name>
        <dbReference type="ChEBI" id="CHEBI:29035"/>
    </cofactor>
</comment>
<dbReference type="GO" id="GO:0035556">
    <property type="term" value="P:intracellular signal transduction"/>
    <property type="evidence" value="ECO:0007669"/>
    <property type="project" value="InterPro"/>
</dbReference>
<feature type="binding site" evidence="18">
    <location>
        <position position="367"/>
    </location>
    <ligand>
        <name>Mg(2+)</name>
        <dbReference type="ChEBI" id="CHEBI:18420"/>
        <label>2</label>
        <note>catalytic</note>
    </ligand>
</feature>
<feature type="binding site" evidence="17">
    <location>
        <position position="411"/>
    </location>
    <ligand>
        <name>ATP</name>
        <dbReference type="ChEBI" id="CHEBI:30616"/>
    </ligand>
</feature>
<feature type="compositionally biased region" description="Low complexity" evidence="20">
    <location>
        <begin position="506"/>
        <end position="528"/>
    </location>
</feature>
<evidence type="ECO:0000256" key="17">
    <source>
        <dbReference type="PIRSR" id="PIRSR039050-50"/>
    </source>
</evidence>
<dbReference type="GO" id="GO:0046872">
    <property type="term" value="F:metal ion binding"/>
    <property type="evidence" value="ECO:0007669"/>
    <property type="project" value="UniProtKB-KW"/>
</dbReference>
<keyword evidence="18" id="KW-0464">Manganese</keyword>
<evidence type="ECO:0000259" key="22">
    <source>
        <dbReference type="PROSITE" id="PS50125"/>
    </source>
</evidence>
<evidence type="ECO:0000256" key="5">
    <source>
        <dbReference type="ARBA" id="ARBA00022692"/>
    </source>
</evidence>
<comment type="similarity">
    <text evidence="16 19">Belongs to the adenylyl cyclase class-4/guanylyl cyclase family.</text>
</comment>